<dbReference type="InterPro" id="IPR000821">
    <property type="entry name" value="Ala_racemase"/>
</dbReference>
<dbReference type="SUPFAM" id="SSF50621">
    <property type="entry name" value="Alanine racemase C-terminal domain-like"/>
    <property type="match status" value="1"/>
</dbReference>
<sequence>MLPSIHRPAYVEVDLKKLHQNLQNELAAVPEGTKVFAVVKANAYGHGLVRVAKAEIEFGASGLCVATLDEALEIRNNGVDAPILVLGIVPVEYAKVAARANISLTVGSLDWLKIAVELRTTNLKVHLGIDSGMGRIGFQEKADLIEACNYLNDHKQAFIPEGLFTHFATADNPDEKYFEKQVKTFKEMSSDLPTKFTYVHCANSATALWHQDLAINMVRYGIALYGLNPSQTDIPELPYTLEPALSLYSELVFVKKVKAGDSIGYGATYTSDKDEWIGTVPIGYADGWLRRMQGSDVLINGQRCQNVGRICMDQFMVRLPGELPVGTKVTILGKDGDEEITATDAAQYSGTINYEILCALSERLPRVYKN</sequence>
<proteinExistence type="inferred from homology"/>
<dbReference type="PANTHER" id="PTHR30511:SF0">
    <property type="entry name" value="ALANINE RACEMASE, CATABOLIC-RELATED"/>
    <property type="match status" value="1"/>
</dbReference>
<feature type="binding site" evidence="5 7">
    <location>
        <position position="312"/>
    </location>
    <ligand>
        <name>substrate</name>
    </ligand>
</feature>
<comment type="catalytic activity">
    <reaction evidence="1 5">
        <text>L-alanine = D-alanine</text>
        <dbReference type="Rhea" id="RHEA:20249"/>
        <dbReference type="ChEBI" id="CHEBI:57416"/>
        <dbReference type="ChEBI" id="CHEBI:57972"/>
        <dbReference type="EC" id="5.1.1.1"/>
    </reaction>
</comment>
<dbReference type="UniPathway" id="UPA00042">
    <property type="reaction ID" value="UER00497"/>
</dbReference>
<keyword evidence="4 5" id="KW-0413">Isomerase</keyword>
<dbReference type="GO" id="GO:0009252">
    <property type="term" value="P:peptidoglycan biosynthetic process"/>
    <property type="evidence" value="ECO:0007669"/>
    <property type="project" value="TreeGrafter"/>
</dbReference>
<dbReference type="SMART" id="SM01005">
    <property type="entry name" value="Ala_racemase_C"/>
    <property type="match status" value="1"/>
</dbReference>
<dbReference type="PROSITE" id="PS00395">
    <property type="entry name" value="ALANINE_RACEMASE"/>
    <property type="match status" value="1"/>
</dbReference>
<dbReference type="InterPro" id="IPR009006">
    <property type="entry name" value="Ala_racemase/Decarboxylase_C"/>
</dbReference>
<dbReference type="OrthoDB" id="9813814at2"/>
<dbReference type="GO" id="GO:0005829">
    <property type="term" value="C:cytosol"/>
    <property type="evidence" value="ECO:0007669"/>
    <property type="project" value="TreeGrafter"/>
</dbReference>
<evidence type="ECO:0000256" key="2">
    <source>
        <dbReference type="ARBA" id="ARBA00001933"/>
    </source>
</evidence>
<evidence type="ECO:0000256" key="6">
    <source>
        <dbReference type="PIRSR" id="PIRSR600821-50"/>
    </source>
</evidence>
<dbReference type="InterPro" id="IPR001608">
    <property type="entry name" value="Ala_racemase_N"/>
</dbReference>
<evidence type="ECO:0000256" key="5">
    <source>
        <dbReference type="HAMAP-Rule" id="MF_01201"/>
    </source>
</evidence>
<comment type="similarity">
    <text evidence="5">Belongs to the alanine racemase family.</text>
</comment>
<dbReference type="EC" id="5.1.1.1" evidence="5"/>
<dbReference type="KEGG" id="lhi:JP39_01710"/>
<dbReference type="GO" id="GO:0008784">
    <property type="term" value="F:alanine racemase activity"/>
    <property type="evidence" value="ECO:0007669"/>
    <property type="project" value="UniProtKB-UniRule"/>
</dbReference>
<feature type="active site" description="Proton acceptor; specific for L-alanine" evidence="5">
    <location>
        <position position="265"/>
    </location>
</feature>
<protein>
    <recommendedName>
        <fullName evidence="5">Alanine racemase</fullName>
        <ecNumber evidence="5">5.1.1.1</ecNumber>
    </recommendedName>
</protein>
<reference evidence="9 10" key="1">
    <citation type="submission" date="2015-08" db="EMBL/GenBank/DDBJ databases">
        <title>Genomic sequence of Lactobacillus heilongjiangensis DSM 28069, isolated from Chinese traditional pickle.</title>
        <authorList>
            <person name="Jiang X."/>
            <person name="Zheng B."/>
            <person name="Cheng H."/>
        </authorList>
    </citation>
    <scope>NUCLEOTIDE SEQUENCE [LARGE SCALE GENOMIC DNA]</scope>
    <source>
        <strain evidence="9 10">DSM 28069</strain>
    </source>
</reference>
<dbReference type="GO" id="GO:0030170">
    <property type="term" value="F:pyridoxal phosphate binding"/>
    <property type="evidence" value="ECO:0007669"/>
    <property type="project" value="UniProtKB-UniRule"/>
</dbReference>
<comment type="function">
    <text evidence="5">Catalyzes the interconversion of L-alanine and D-alanine. May also act on other amino acids.</text>
</comment>
<dbReference type="FunFam" id="2.40.37.10:FF:000006">
    <property type="entry name" value="Alanine racemase"/>
    <property type="match status" value="1"/>
</dbReference>
<comment type="pathway">
    <text evidence="5">Amino-acid biosynthesis; D-alanine biosynthesis; D-alanine from L-alanine: step 1/1.</text>
</comment>
<evidence type="ECO:0000313" key="9">
    <source>
        <dbReference type="EMBL" id="ALB28197.1"/>
    </source>
</evidence>
<evidence type="ECO:0000256" key="3">
    <source>
        <dbReference type="ARBA" id="ARBA00022898"/>
    </source>
</evidence>
<keyword evidence="10" id="KW-1185">Reference proteome</keyword>
<dbReference type="HAMAP" id="MF_01201">
    <property type="entry name" value="Ala_racemase"/>
    <property type="match status" value="1"/>
</dbReference>
<dbReference type="InterPro" id="IPR011079">
    <property type="entry name" value="Ala_racemase_C"/>
</dbReference>
<feature type="domain" description="Alanine racemase C-terminal" evidence="8">
    <location>
        <begin position="244"/>
        <end position="369"/>
    </location>
</feature>
<dbReference type="Proteomes" id="UP000061546">
    <property type="component" value="Chromosome"/>
</dbReference>
<organism evidence="9 10">
    <name type="scientific">Companilactobacillus heilongjiangensis</name>
    <dbReference type="NCBI Taxonomy" id="1074467"/>
    <lineage>
        <taxon>Bacteria</taxon>
        <taxon>Bacillati</taxon>
        <taxon>Bacillota</taxon>
        <taxon>Bacilli</taxon>
        <taxon>Lactobacillales</taxon>
        <taxon>Lactobacillaceae</taxon>
        <taxon>Companilactobacillus</taxon>
    </lineage>
</organism>
<accession>A0A0K2LA59</accession>
<evidence type="ECO:0000256" key="4">
    <source>
        <dbReference type="ARBA" id="ARBA00023235"/>
    </source>
</evidence>
<keyword evidence="3 5" id="KW-0663">Pyridoxal phosphate</keyword>
<feature type="active site" description="Proton acceptor; specific for D-alanine" evidence="5">
    <location>
        <position position="40"/>
    </location>
</feature>
<dbReference type="EMBL" id="CP012559">
    <property type="protein sequence ID" value="ALB28197.1"/>
    <property type="molecule type" value="Genomic_DNA"/>
</dbReference>
<gene>
    <name evidence="9" type="ORF">JP39_01710</name>
</gene>
<dbReference type="AlphaFoldDB" id="A0A0K2LA59"/>
<dbReference type="SUPFAM" id="SSF51419">
    <property type="entry name" value="PLP-binding barrel"/>
    <property type="match status" value="1"/>
</dbReference>
<dbReference type="GO" id="GO:0030632">
    <property type="term" value="P:D-alanine biosynthetic process"/>
    <property type="evidence" value="ECO:0007669"/>
    <property type="project" value="UniProtKB-UniRule"/>
</dbReference>
<feature type="binding site" evidence="5 7">
    <location>
        <position position="135"/>
    </location>
    <ligand>
        <name>substrate</name>
    </ligand>
</feature>
<dbReference type="FunFam" id="3.20.20.10:FF:000002">
    <property type="entry name" value="Alanine racemase"/>
    <property type="match status" value="1"/>
</dbReference>
<dbReference type="CDD" id="cd00430">
    <property type="entry name" value="PLPDE_III_AR"/>
    <property type="match status" value="1"/>
</dbReference>
<evidence type="ECO:0000313" key="10">
    <source>
        <dbReference type="Proteomes" id="UP000061546"/>
    </source>
</evidence>
<dbReference type="Pfam" id="PF00842">
    <property type="entry name" value="Ala_racemase_C"/>
    <property type="match status" value="1"/>
</dbReference>
<feature type="modified residue" description="N6-(pyridoxal phosphate)lysine" evidence="5 6">
    <location>
        <position position="40"/>
    </location>
</feature>
<name>A0A0K2LA59_9LACO</name>
<dbReference type="NCBIfam" id="TIGR00492">
    <property type="entry name" value="alr"/>
    <property type="match status" value="1"/>
</dbReference>
<dbReference type="Gene3D" id="2.40.37.10">
    <property type="entry name" value="Lyase, Ornithine Decarboxylase, Chain A, domain 1"/>
    <property type="match status" value="1"/>
</dbReference>
<dbReference type="Gene3D" id="3.20.20.10">
    <property type="entry name" value="Alanine racemase"/>
    <property type="match status" value="1"/>
</dbReference>
<dbReference type="Pfam" id="PF01168">
    <property type="entry name" value="Ala_racemase_N"/>
    <property type="match status" value="1"/>
</dbReference>
<evidence type="ECO:0000256" key="7">
    <source>
        <dbReference type="PIRSR" id="PIRSR600821-52"/>
    </source>
</evidence>
<dbReference type="InterPro" id="IPR029066">
    <property type="entry name" value="PLP-binding_barrel"/>
</dbReference>
<dbReference type="InterPro" id="IPR020622">
    <property type="entry name" value="Ala_racemase_pyridoxalP-BS"/>
</dbReference>
<dbReference type="RefSeq" id="WP_041501302.1">
    <property type="nucleotide sequence ID" value="NZ_BJDV01000017.1"/>
</dbReference>
<dbReference type="PANTHER" id="PTHR30511">
    <property type="entry name" value="ALANINE RACEMASE"/>
    <property type="match status" value="1"/>
</dbReference>
<dbReference type="PRINTS" id="PR00992">
    <property type="entry name" value="ALARACEMASE"/>
</dbReference>
<comment type="cofactor">
    <cofactor evidence="2 5 6">
        <name>pyridoxal 5'-phosphate</name>
        <dbReference type="ChEBI" id="CHEBI:597326"/>
    </cofactor>
</comment>
<evidence type="ECO:0000259" key="8">
    <source>
        <dbReference type="SMART" id="SM01005"/>
    </source>
</evidence>
<dbReference type="STRING" id="1074467.JP39_01710"/>
<evidence type="ECO:0000256" key="1">
    <source>
        <dbReference type="ARBA" id="ARBA00000316"/>
    </source>
</evidence>